<reference evidence="3" key="1">
    <citation type="journal article" date="2019" name="Int. J. Syst. Evol. Microbiol.">
        <title>The Global Catalogue of Microorganisms (GCM) 10K type strain sequencing project: providing services to taxonomists for standard genome sequencing and annotation.</title>
        <authorList>
            <consortium name="The Broad Institute Genomics Platform"/>
            <consortium name="The Broad Institute Genome Sequencing Center for Infectious Disease"/>
            <person name="Wu L."/>
            <person name="Ma J."/>
        </authorList>
    </citation>
    <scope>NUCLEOTIDE SEQUENCE [LARGE SCALE GENOMIC DNA]</scope>
    <source>
        <strain evidence="3">JCM 18304</strain>
    </source>
</reference>
<feature type="transmembrane region" description="Helical" evidence="1">
    <location>
        <begin position="21"/>
        <end position="39"/>
    </location>
</feature>
<feature type="transmembrane region" description="Helical" evidence="1">
    <location>
        <begin position="109"/>
        <end position="131"/>
    </location>
</feature>
<feature type="transmembrane region" description="Helical" evidence="1">
    <location>
        <begin position="51"/>
        <end position="72"/>
    </location>
</feature>
<comment type="caution">
    <text evidence="2">The sequence shown here is derived from an EMBL/GenBank/DDBJ whole genome shotgun (WGS) entry which is preliminary data.</text>
</comment>
<dbReference type="InterPro" id="IPR010640">
    <property type="entry name" value="Low_temperature_requirement_A"/>
</dbReference>
<feature type="transmembrane region" description="Helical" evidence="1">
    <location>
        <begin position="143"/>
        <end position="160"/>
    </location>
</feature>
<proteinExistence type="predicted"/>
<keyword evidence="1" id="KW-1133">Transmembrane helix</keyword>
<feature type="transmembrane region" description="Helical" evidence="1">
    <location>
        <begin position="211"/>
        <end position="228"/>
    </location>
</feature>
<evidence type="ECO:0000256" key="1">
    <source>
        <dbReference type="SAM" id="Phobius"/>
    </source>
</evidence>
<name>A0ABP9SFW0_9ACTN</name>
<evidence type="ECO:0000313" key="3">
    <source>
        <dbReference type="Proteomes" id="UP001501570"/>
    </source>
</evidence>
<dbReference type="Pfam" id="PF06772">
    <property type="entry name" value="LtrA"/>
    <property type="match status" value="1"/>
</dbReference>
<sequence length="402" mass="43672">MTTERHPPTLLRSPGGSQRATLLELFSDLVYVAALALTSSDLAGELTWSGALRSILPLVAVWWVWSITAITTDFYDPQRRPIQLILGAVMVGTILMAASLPNAFGDRGLVFACAYTGSHVVRGVILMTALTGGGRVRQRAGRFLFWFCVSTVPWIIGGFAHDSARALLWGFALAIDLVFNALRYPTPWLGRVLSQQYEAATEHLGERYQQFMILALGDMILVAVLQFARLEFTGMRTAALIVAFAITVLLWQIYVHHAGSLLQTVVVRNPGRSSRWAPFTHLFMVVGIVVTAAGFDIVIRRPDGHTPVGWIAAVFGGPILFLLGRTAFEYEVFGRASWTRLGWLVVLGAAAVPAVLLPPLYAATMVGAILLALAASDLIRIRGGTGRIEEAVLRRPPGGRAA</sequence>
<dbReference type="PANTHER" id="PTHR36840:SF1">
    <property type="entry name" value="BLL5714 PROTEIN"/>
    <property type="match status" value="1"/>
</dbReference>
<feature type="transmembrane region" description="Helical" evidence="1">
    <location>
        <begin position="84"/>
        <end position="103"/>
    </location>
</feature>
<protein>
    <submittedName>
        <fullName evidence="2">Low temperature requirement protein A</fullName>
    </submittedName>
</protein>
<feature type="transmembrane region" description="Helical" evidence="1">
    <location>
        <begin position="276"/>
        <end position="295"/>
    </location>
</feature>
<dbReference type="Proteomes" id="UP001501570">
    <property type="component" value="Unassembled WGS sequence"/>
</dbReference>
<dbReference type="RefSeq" id="WP_345635722.1">
    <property type="nucleotide sequence ID" value="NZ_BAABJQ010000024.1"/>
</dbReference>
<keyword evidence="1" id="KW-0472">Membrane</keyword>
<dbReference type="EMBL" id="BAABJQ010000024">
    <property type="protein sequence ID" value="GAA5195612.1"/>
    <property type="molecule type" value="Genomic_DNA"/>
</dbReference>
<dbReference type="PANTHER" id="PTHR36840">
    <property type="entry name" value="BLL5714 PROTEIN"/>
    <property type="match status" value="1"/>
</dbReference>
<organism evidence="2 3">
    <name type="scientific">Rugosimonospora acidiphila</name>
    <dbReference type="NCBI Taxonomy" id="556531"/>
    <lineage>
        <taxon>Bacteria</taxon>
        <taxon>Bacillati</taxon>
        <taxon>Actinomycetota</taxon>
        <taxon>Actinomycetes</taxon>
        <taxon>Micromonosporales</taxon>
        <taxon>Micromonosporaceae</taxon>
        <taxon>Rugosimonospora</taxon>
    </lineage>
</organism>
<feature type="transmembrane region" description="Helical" evidence="1">
    <location>
        <begin position="234"/>
        <end position="255"/>
    </location>
</feature>
<keyword evidence="3" id="KW-1185">Reference proteome</keyword>
<feature type="transmembrane region" description="Helical" evidence="1">
    <location>
        <begin position="340"/>
        <end position="356"/>
    </location>
</feature>
<accession>A0ABP9SFW0</accession>
<feature type="transmembrane region" description="Helical" evidence="1">
    <location>
        <begin position="307"/>
        <end position="328"/>
    </location>
</feature>
<gene>
    <name evidence="2" type="ORF">GCM10023322_62700</name>
</gene>
<evidence type="ECO:0000313" key="2">
    <source>
        <dbReference type="EMBL" id="GAA5195612.1"/>
    </source>
</evidence>
<keyword evidence="1" id="KW-0812">Transmembrane</keyword>